<keyword evidence="1" id="KW-1133">Transmembrane helix</keyword>
<feature type="transmembrane region" description="Helical" evidence="1">
    <location>
        <begin position="119"/>
        <end position="141"/>
    </location>
</feature>
<dbReference type="AlphaFoldDB" id="A0A1H5SFY5"/>
<gene>
    <name evidence="2" type="ORF">SAMN05216537_102215</name>
</gene>
<sequence>MNKSRKIMSILIILIINVLISVFNYGNVLNSNTTLLSDYKDIINNNNLFIIITVCIIQTILLLIMVIIDLFLLVVINNIIVDNKISMKENAFKILVVDFLIVVINFLVLIIIGDYRINTIKLINIIPLSIVIKGILIYFAIYRNRFKSKYVITVLCTVMIEYLVSIGFWLINRI</sequence>
<evidence type="ECO:0000256" key="1">
    <source>
        <dbReference type="SAM" id="Phobius"/>
    </source>
</evidence>
<proteinExistence type="predicted"/>
<keyword evidence="1" id="KW-0472">Membrane</keyword>
<keyword evidence="1" id="KW-0812">Transmembrane</keyword>
<feature type="transmembrane region" description="Helical" evidence="1">
    <location>
        <begin position="92"/>
        <end position="113"/>
    </location>
</feature>
<reference evidence="2 3" key="1">
    <citation type="submission" date="2016-10" db="EMBL/GenBank/DDBJ databases">
        <authorList>
            <person name="de Groot N.N."/>
        </authorList>
    </citation>
    <scope>NUCLEOTIDE SEQUENCE [LARGE SCALE GENOMIC DNA]</scope>
    <source>
        <strain evidence="2 3">D15d</strain>
    </source>
</reference>
<feature type="transmembrane region" description="Helical" evidence="1">
    <location>
        <begin position="150"/>
        <end position="171"/>
    </location>
</feature>
<name>A0A1H5SFY5_9FIRM</name>
<dbReference type="RefSeq" id="WP_103952246.1">
    <property type="nucleotide sequence ID" value="NZ_FNUL01000002.1"/>
</dbReference>
<accession>A0A1H5SFY5</accession>
<keyword evidence="3" id="KW-1185">Reference proteome</keyword>
<organism evidence="2 3">
    <name type="scientific">Lachnospira multipara</name>
    <dbReference type="NCBI Taxonomy" id="28051"/>
    <lineage>
        <taxon>Bacteria</taxon>
        <taxon>Bacillati</taxon>
        <taxon>Bacillota</taxon>
        <taxon>Clostridia</taxon>
        <taxon>Lachnospirales</taxon>
        <taxon>Lachnospiraceae</taxon>
        <taxon>Lachnospira</taxon>
    </lineage>
</organism>
<dbReference type="EMBL" id="FNUL01000002">
    <property type="protein sequence ID" value="SEF49330.1"/>
    <property type="molecule type" value="Genomic_DNA"/>
</dbReference>
<evidence type="ECO:0000313" key="2">
    <source>
        <dbReference type="EMBL" id="SEF49330.1"/>
    </source>
</evidence>
<protein>
    <submittedName>
        <fullName evidence="2">Uncharacterized protein</fullName>
    </submittedName>
</protein>
<evidence type="ECO:0000313" key="3">
    <source>
        <dbReference type="Proteomes" id="UP000236726"/>
    </source>
</evidence>
<dbReference type="Proteomes" id="UP000236726">
    <property type="component" value="Unassembled WGS sequence"/>
</dbReference>
<feature type="transmembrane region" description="Helical" evidence="1">
    <location>
        <begin position="7"/>
        <end position="28"/>
    </location>
</feature>
<feature type="transmembrane region" description="Helical" evidence="1">
    <location>
        <begin position="48"/>
        <end position="80"/>
    </location>
</feature>